<keyword evidence="3" id="KW-1185">Reference proteome</keyword>
<name>A0A917JIB9_9ENTE</name>
<evidence type="ECO:0000313" key="3">
    <source>
        <dbReference type="Proteomes" id="UP000622610"/>
    </source>
</evidence>
<comment type="caution">
    <text evidence="2">The sequence shown here is derived from an EMBL/GenBank/DDBJ whole genome shotgun (WGS) entry which is preliminary data.</text>
</comment>
<accession>A0A917JIB9</accession>
<evidence type="ECO:0000256" key="1">
    <source>
        <dbReference type="SAM" id="MobiDB-lite"/>
    </source>
</evidence>
<reference evidence="2" key="1">
    <citation type="journal article" date="2014" name="Int. J. Syst. Evol. Microbiol.">
        <title>Complete genome sequence of Corynebacterium casei LMG S-19264T (=DSM 44701T), isolated from a smear-ripened cheese.</title>
        <authorList>
            <consortium name="US DOE Joint Genome Institute (JGI-PGF)"/>
            <person name="Walter F."/>
            <person name="Albersmeier A."/>
            <person name="Kalinowski J."/>
            <person name="Ruckert C."/>
        </authorList>
    </citation>
    <scope>NUCLEOTIDE SEQUENCE</scope>
    <source>
        <strain evidence="2">CCM 8433</strain>
    </source>
</reference>
<dbReference type="EMBL" id="BMDT01000010">
    <property type="protein sequence ID" value="GGI66360.1"/>
    <property type="molecule type" value="Genomic_DNA"/>
</dbReference>
<sequence length="61" mass="6991">MQYVEISDYVKMKTLSNRLISCSLGEAFLNTTIILKGKRPQKQDQNDPISEVPRNETHVLV</sequence>
<dbReference type="AlphaFoldDB" id="A0A917JIB9"/>
<evidence type="ECO:0000313" key="2">
    <source>
        <dbReference type="EMBL" id="GGI66360.1"/>
    </source>
</evidence>
<gene>
    <name evidence="2" type="ORF">GCM10011482_20140</name>
</gene>
<proteinExistence type="predicted"/>
<organism evidence="2 3">
    <name type="scientific">Enterococcus alcedinis</name>
    <dbReference type="NCBI Taxonomy" id="1274384"/>
    <lineage>
        <taxon>Bacteria</taxon>
        <taxon>Bacillati</taxon>
        <taxon>Bacillota</taxon>
        <taxon>Bacilli</taxon>
        <taxon>Lactobacillales</taxon>
        <taxon>Enterococcaceae</taxon>
        <taxon>Enterococcus</taxon>
    </lineage>
</organism>
<reference evidence="2" key="2">
    <citation type="submission" date="2020-09" db="EMBL/GenBank/DDBJ databases">
        <authorList>
            <person name="Sun Q."/>
            <person name="Sedlacek I."/>
        </authorList>
    </citation>
    <scope>NUCLEOTIDE SEQUENCE</scope>
    <source>
        <strain evidence="2">CCM 8433</strain>
    </source>
</reference>
<protein>
    <submittedName>
        <fullName evidence="2">Uncharacterized protein</fullName>
    </submittedName>
</protein>
<dbReference type="Proteomes" id="UP000622610">
    <property type="component" value="Unassembled WGS sequence"/>
</dbReference>
<feature type="region of interest" description="Disordered" evidence="1">
    <location>
        <begin position="38"/>
        <end position="61"/>
    </location>
</feature>